<evidence type="ECO:0000313" key="2">
    <source>
        <dbReference type="EMBL" id="QIB67811.1"/>
    </source>
</evidence>
<gene>
    <name evidence="2" type="ORF">Ami103574_00080</name>
</gene>
<dbReference type="Proteomes" id="UP000466848">
    <property type="component" value="Chromosome"/>
</dbReference>
<feature type="compositionally biased region" description="Basic and acidic residues" evidence="1">
    <location>
        <begin position="41"/>
        <end position="51"/>
    </location>
</feature>
<dbReference type="KEGG" id="abut:Ami103574_00080"/>
<accession>A0A858BPL4</accession>
<name>A0A858BPL4_9FIRM</name>
<organism evidence="2 3">
    <name type="scientific">Aminipila butyrica</name>
    <dbReference type="NCBI Taxonomy" id="433296"/>
    <lineage>
        <taxon>Bacteria</taxon>
        <taxon>Bacillati</taxon>
        <taxon>Bacillota</taxon>
        <taxon>Clostridia</taxon>
        <taxon>Peptostreptococcales</taxon>
        <taxon>Anaerovoracaceae</taxon>
        <taxon>Aminipila</taxon>
    </lineage>
</organism>
<sequence>MSRMLLKSMSTGEYQANAKTMTREGITREVEDCVRTGSCEGDPRNNIEWHKTKGWTSGDDNAD</sequence>
<feature type="compositionally biased region" description="Polar residues" evidence="1">
    <location>
        <begin position="54"/>
        <end position="63"/>
    </location>
</feature>
<reference evidence="2 3" key="1">
    <citation type="submission" date="2020-02" db="EMBL/GenBank/DDBJ databases">
        <authorList>
            <person name="Kim Y.B."/>
            <person name="Roh S.W."/>
        </authorList>
    </citation>
    <scope>NUCLEOTIDE SEQUENCE [LARGE SCALE GENOMIC DNA]</scope>
    <source>
        <strain evidence="2 3">DSM 103574</strain>
    </source>
</reference>
<evidence type="ECO:0000256" key="1">
    <source>
        <dbReference type="SAM" id="MobiDB-lite"/>
    </source>
</evidence>
<protein>
    <submittedName>
        <fullName evidence="2">Uncharacterized protein</fullName>
    </submittedName>
</protein>
<dbReference type="EMBL" id="CP048649">
    <property type="protein sequence ID" value="QIB67811.1"/>
    <property type="molecule type" value="Genomic_DNA"/>
</dbReference>
<dbReference type="AlphaFoldDB" id="A0A858BPL4"/>
<keyword evidence="3" id="KW-1185">Reference proteome</keyword>
<dbReference type="RefSeq" id="WP_163064732.1">
    <property type="nucleotide sequence ID" value="NZ_CP048649.1"/>
</dbReference>
<feature type="region of interest" description="Disordered" evidence="1">
    <location>
        <begin position="39"/>
        <end position="63"/>
    </location>
</feature>
<evidence type="ECO:0000313" key="3">
    <source>
        <dbReference type="Proteomes" id="UP000466848"/>
    </source>
</evidence>
<proteinExistence type="predicted"/>